<keyword evidence="3" id="KW-0472">Membrane</keyword>
<name>A0ABC9EM09_9POAL</name>
<feature type="compositionally biased region" description="Polar residues" evidence="2">
    <location>
        <begin position="53"/>
        <end position="65"/>
    </location>
</feature>
<gene>
    <name evidence="4" type="ORF">URODEC1_LOCUS96471</name>
</gene>
<evidence type="ECO:0000313" key="4">
    <source>
        <dbReference type="EMBL" id="CAL5059100.1"/>
    </source>
</evidence>
<reference evidence="5" key="1">
    <citation type="submission" date="2024-06" db="EMBL/GenBank/DDBJ databases">
        <authorList>
            <person name="Ryan C."/>
        </authorList>
    </citation>
    <scope>NUCLEOTIDE SEQUENCE [LARGE SCALE GENOMIC DNA]</scope>
</reference>
<dbReference type="PANTHER" id="PTHR45848:SF6">
    <property type="entry name" value="OS02G0251700 PROTEIN"/>
    <property type="match status" value="1"/>
</dbReference>
<evidence type="ECO:0000256" key="2">
    <source>
        <dbReference type="SAM" id="MobiDB-lite"/>
    </source>
</evidence>
<reference evidence="4 5" key="2">
    <citation type="submission" date="2024-10" db="EMBL/GenBank/DDBJ databases">
        <authorList>
            <person name="Ryan C."/>
        </authorList>
    </citation>
    <scope>NUCLEOTIDE SEQUENCE [LARGE SCALE GENOMIC DNA]</scope>
</reference>
<feature type="region of interest" description="Disordered" evidence="2">
    <location>
        <begin position="53"/>
        <end position="96"/>
    </location>
</feature>
<comment type="similarity">
    <text evidence="1">Belongs to the protein-tyrosine phosphatase family. Non-receptor class dual specificity subfamily.</text>
</comment>
<keyword evidence="3" id="KW-1133">Transmembrane helix</keyword>
<dbReference type="AlphaFoldDB" id="A0ABC9EM09"/>
<organism evidence="4 5">
    <name type="scientific">Urochloa decumbens</name>
    <dbReference type="NCBI Taxonomy" id="240449"/>
    <lineage>
        <taxon>Eukaryota</taxon>
        <taxon>Viridiplantae</taxon>
        <taxon>Streptophyta</taxon>
        <taxon>Embryophyta</taxon>
        <taxon>Tracheophyta</taxon>
        <taxon>Spermatophyta</taxon>
        <taxon>Magnoliopsida</taxon>
        <taxon>Liliopsida</taxon>
        <taxon>Poales</taxon>
        <taxon>Poaceae</taxon>
        <taxon>PACMAD clade</taxon>
        <taxon>Panicoideae</taxon>
        <taxon>Panicodae</taxon>
        <taxon>Paniceae</taxon>
        <taxon>Melinidinae</taxon>
        <taxon>Urochloa</taxon>
    </lineage>
</organism>
<dbReference type="PANTHER" id="PTHR45848">
    <property type="entry name" value="DUAL SPECIFICITY PROTEIN PHOSPHATASE 12 FAMILY MEMBER"/>
    <property type="match status" value="1"/>
</dbReference>
<feature type="region of interest" description="Disordered" evidence="2">
    <location>
        <begin position="111"/>
        <end position="149"/>
    </location>
</feature>
<evidence type="ECO:0000313" key="5">
    <source>
        <dbReference type="Proteomes" id="UP001497457"/>
    </source>
</evidence>
<accession>A0ABC9EM09</accession>
<feature type="compositionally biased region" description="Polar residues" evidence="2">
    <location>
        <begin position="128"/>
        <end position="141"/>
    </location>
</feature>
<dbReference type="Proteomes" id="UP001497457">
    <property type="component" value="Chromosome 4rd"/>
</dbReference>
<sequence length="276" mass="30762">MMLRIKFPYNMSINVSSYMISYYLFVNTAGVSNIQSVFSTLMETLISSLNKMEMETSQTPESVIQQKPGPEVGQNPVENDVNPEKESGELPVSEVNQEPVETCLDAVVETDVIPDKKTDPEAGLDVNQKPTETGQETSAESDVNPEKRASDPGVIYRCKKCRRMLATREFVVTHEVGAGGKCFNRGKRNVDDNDKKPECPCIYVEPMKWMQTGQFLICMMVLLPLNVECSSSTSDIYVYYFQWKKAMSQISSFAWDAKLVLDNSTGLVCSAAVEPG</sequence>
<dbReference type="EMBL" id="OZ075114">
    <property type="protein sequence ID" value="CAL5059100.1"/>
    <property type="molecule type" value="Genomic_DNA"/>
</dbReference>
<evidence type="ECO:0000256" key="1">
    <source>
        <dbReference type="ARBA" id="ARBA00008601"/>
    </source>
</evidence>
<proteinExistence type="inferred from homology"/>
<evidence type="ECO:0000256" key="3">
    <source>
        <dbReference type="SAM" id="Phobius"/>
    </source>
</evidence>
<feature type="transmembrane region" description="Helical" evidence="3">
    <location>
        <begin position="20"/>
        <end position="42"/>
    </location>
</feature>
<keyword evidence="3" id="KW-0812">Transmembrane</keyword>
<keyword evidence="5" id="KW-1185">Reference proteome</keyword>
<protein>
    <submittedName>
        <fullName evidence="4">Uncharacterized protein</fullName>
    </submittedName>
</protein>